<protein>
    <submittedName>
        <fullName evidence="2">Uncharacterized protein</fullName>
    </submittedName>
</protein>
<feature type="compositionally biased region" description="Polar residues" evidence="1">
    <location>
        <begin position="225"/>
        <end position="234"/>
    </location>
</feature>
<dbReference type="GO" id="GO:0008017">
    <property type="term" value="F:microtubule binding"/>
    <property type="evidence" value="ECO:0007669"/>
    <property type="project" value="InterPro"/>
</dbReference>
<feature type="compositionally biased region" description="Basic and acidic residues" evidence="1">
    <location>
        <begin position="124"/>
        <end position="141"/>
    </location>
</feature>
<feature type="compositionally biased region" description="Basic and acidic residues" evidence="1">
    <location>
        <begin position="159"/>
        <end position="174"/>
    </location>
</feature>
<name>A0AAD1YY38_9LAMI</name>
<dbReference type="AlphaFoldDB" id="A0AAD1YY38"/>
<dbReference type="Proteomes" id="UP000834106">
    <property type="component" value="Chromosome 4"/>
</dbReference>
<feature type="region of interest" description="Disordered" evidence="1">
    <location>
        <begin position="272"/>
        <end position="324"/>
    </location>
</feature>
<feature type="compositionally biased region" description="Low complexity" evidence="1">
    <location>
        <begin position="176"/>
        <end position="223"/>
    </location>
</feature>
<feature type="compositionally biased region" description="Polar residues" evidence="1">
    <location>
        <begin position="300"/>
        <end position="320"/>
    </location>
</feature>
<feature type="region of interest" description="Disordered" evidence="1">
    <location>
        <begin position="116"/>
        <end position="243"/>
    </location>
</feature>
<reference evidence="2" key="1">
    <citation type="submission" date="2023-05" db="EMBL/GenBank/DDBJ databases">
        <authorList>
            <person name="Huff M."/>
        </authorList>
    </citation>
    <scope>NUCLEOTIDE SEQUENCE</scope>
</reference>
<feature type="region of interest" description="Disordered" evidence="1">
    <location>
        <begin position="427"/>
        <end position="447"/>
    </location>
</feature>
<accession>A0AAD1YY38</accession>
<dbReference type="EMBL" id="OU503039">
    <property type="protein sequence ID" value="CAI9759245.1"/>
    <property type="molecule type" value="Genomic_DNA"/>
</dbReference>
<evidence type="ECO:0000313" key="3">
    <source>
        <dbReference type="Proteomes" id="UP000834106"/>
    </source>
</evidence>
<feature type="compositionally biased region" description="Polar residues" evidence="1">
    <location>
        <begin position="272"/>
        <end position="281"/>
    </location>
</feature>
<evidence type="ECO:0000256" key="1">
    <source>
        <dbReference type="SAM" id="MobiDB-lite"/>
    </source>
</evidence>
<sequence>MESKESGEKTKTSSFSFDLVDDKIKLIDISVEDDEFLISSPMFDSLEDLRLSGSPSIPFETMEPCRPSFAWDTAFFNCAGFLDPDELSFVNKEFDTNSTHILPESRLKAFKNVNMASKQNSQRKSSDLKRLRKIKNEKTGKGGEAAICSCKPPKVTSSGKKDILTKHRKGDSLGRSDATTSSGSSSITTEKASSHSSSLLTSTSLSSSAKASPISSASVSVSTPRIPSSLLSKNTESKKGELSISHSTSMILEYSEKKSKGLGKTSLSTRSLSALDRSSCTPPARWSSNSSSVSLSSSLRTNQKSKVSTTKFSHASQSNDAKVAPDLQINSGSYLSHSPQSQETRSSAEFSFRALEEFHCVGSESPKTVKASGLRMPSPKIGYFDESTSPSSTRITERKATQKILSETVKTKLYSLGTELSRISLGHTDSYKKPKNPYLERSRTPTSLKTAPKVRNNHVTGKGICSESRKTGDGKCLRNKVGQTCMLEKEKSIKGLMRNKRIKVSKGPNDDTCLRFKESDLIKNVTENGSQFGDLSIYFEAIDLNRDKVMPLKNKSKCLPLKYDNKIVQTRDEKDRVCDQQLDSPKTSLTSPSTVDFKARTRTPLAEKTSLCNRSKTFLSP</sequence>
<keyword evidence="3" id="KW-1185">Reference proteome</keyword>
<gene>
    <name evidence="2" type="ORF">FPE_LOCUS6675</name>
</gene>
<proteinExistence type="predicted"/>
<organism evidence="2 3">
    <name type="scientific">Fraxinus pennsylvanica</name>
    <dbReference type="NCBI Taxonomy" id="56036"/>
    <lineage>
        <taxon>Eukaryota</taxon>
        <taxon>Viridiplantae</taxon>
        <taxon>Streptophyta</taxon>
        <taxon>Embryophyta</taxon>
        <taxon>Tracheophyta</taxon>
        <taxon>Spermatophyta</taxon>
        <taxon>Magnoliopsida</taxon>
        <taxon>eudicotyledons</taxon>
        <taxon>Gunneridae</taxon>
        <taxon>Pentapetalae</taxon>
        <taxon>asterids</taxon>
        <taxon>lamiids</taxon>
        <taxon>Lamiales</taxon>
        <taxon>Oleaceae</taxon>
        <taxon>Oleeae</taxon>
        <taxon>Fraxinus</taxon>
    </lineage>
</organism>
<dbReference type="InterPro" id="IPR045882">
    <property type="entry name" value="GPT1/2"/>
</dbReference>
<evidence type="ECO:0000313" key="2">
    <source>
        <dbReference type="EMBL" id="CAI9759245.1"/>
    </source>
</evidence>
<feature type="compositionally biased region" description="Low complexity" evidence="1">
    <location>
        <begin position="287"/>
        <end position="299"/>
    </location>
</feature>
<dbReference type="PANTHER" id="PTHR33737:SF21">
    <property type="entry name" value="MICROTUBULE-ASSOCIATED PROTEIN, MAP65_ASE1_PRC1"/>
    <property type="match status" value="1"/>
</dbReference>
<dbReference type="PANTHER" id="PTHR33737">
    <property type="entry name" value="OS05G0121800 PROTEIN"/>
    <property type="match status" value="1"/>
</dbReference>